<dbReference type="InterPro" id="IPR035906">
    <property type="entry name" value="MetI-like_sf"/>
</dbReference>
<dbReference type="SUPFAM" id="SSF161098">
    <property type="entry name" value="MetI-like"/>
    <property type="match status" value="2"/>
</dbReference>
<keyword evidence="3" id="KW-1003">Cell membrane</keyword>
<feature type="transmembrane region" description="Helical" evidence="7">
    <location>
        <begin position="121"/>
        <end position="142"/>
    </location>
</feature>
<feature type="transmembrane region" description="Helical" evidence="7">
    <location>
        <begin position="381"/>
        <end position="402"/>
    </location>
</feature>
<organism evidence="12 14">
    <name type="scientific">Pseudomonas palleroniana</name>
    <dbReference type="NCBI Taxonomy" id="191390"/>
    <lineage>
        <taxon>Bacteria</taxon>
        <taxon>Pseudomonadati</taxon>
        <taxon>Pseudomonadota</taxon>
        <taxon>Gammaproteobacteria</taxon>
        <taxon>Pseudomonadales</taxon>
        <taxon>Pseudomonadaceae</taxon>
        <taxon>Pseudomonas</taxon>
    </lineage>
</organism>
<reference evidence="11 15" key="4">
    <citation type="submission" date="2018-03" db="EMBL/GenBank/DDBJ databases">
        <title>Draft genome sequence of the type strain of Pseudomonas palleroniana LMG 23076, isolated from rice in Cameroon.</title>
        <authorList>
            <person name="Tambong J.T."/>
        </authorList>
    </citation>
    <scope>NUCLEOTIDE SEQUENCE [LARGE SCALE GENOMIC DNA]</scope>
    <source>
        <strain evidence="11 15">LMG 23076</strain>
    </source>
</reference>
<dbReference type="InterPro" id="IPR000515">
    <property type="entry name" value="MetI-like"/>
</dbReference>
<evidence type="ECO:0000313" key="10">
    <source>
        <dbReference type="EMBL" id="KWU49568.1"/>
    </source>
</evidence>
<dbReference type="PANTHER" id="PTHR30151">
    <property type="entry name" value="ALKANE SULFONATE ABC TRANSPORTER-RELATED, MEMBRANE SUBUNIT"/>
    <property type="match status" value="1"/>
</dbReference>
<comment type="subcellular location">
    <subcellularLocation>
        <location evidence="1 7">Cell membrane</location>
        <topology evidence="1 7">Multi-pass membrane protein</topology>
    </subcellularLocation>
</comment>
<dbReference type="RefSeq" id="WP_060755546.1">
    <property type="nucleotide sequence ID" value="NZ_FNUA01000002.1"/>
</dbReference>
<reference evidence="9 16" key="5">
    <citation type="submission" date="2019-09" db="EMBL/GenBank/DDBJ databases">
        <title>Draft genome sequences of 48 bacterial type strains from the CCUG.</title>
        <authorList>
            <person name="Tunovic T."/>
            <person name="Pineiro-Iglesias B."/>
            <person name="Unosson C."/>
            <person name="Inganas E."/>
            <person name="Ohlen M."/>
            <person name="Cardew S."/>
            <person name="Jensie-Markopoulos S."/>
            <person name="Salva-Serra F."/>
            <person name="Jaen-Luchoro D."/>
            <person name="Karlsson R."/>
            <person name="Svensson-Stadler L."/>
            <person name="Chun J."/>
            <person name="Moore E."/>
        </authorList>
    </citation>
    <scope>NUCLEOTIDE SEQUENCE [LARGE SCALE GENOMIC DNA]</scope>
    <source>
        <strain evidence="9 16">CCUG 51524</strain>
    </source>
</reference>
<evidence type="ECO:0000313" key="15">
    <source>
        <dbReference type="Proteomes" id="UP000240476"/>
    </source>
</evidence>
<feature type="transmembrane region" description="Helical" evidence="7">
    <location>
        <begin position="408"/>
        <end position="431"/>
    </location>
</feature>
<dbReference type="Proteomes" id="UP000067111">
    <property type="component" value="Unassembled WGS sequence"/>
</dbReference>
<keyword evidence="4 7" id="KW-0812">Transmembrane</keyword>
<feature type="transmembrane region" description="Helical" evidence="7">
    <location>
        <begin position="295"/>
        <end position="313"/>
    </location>
</feature>
<feature type="transmembrane region" description="Helical" evidence="7">
    <location>
        <begin position="188"/>
        <end position="213"/>
    </location>
</feature>
<evidence type="ECO:0000313" key="12">
    <source>
        <dbReference type="EMBL" id="SEE60355.1"/>
    </source>
</evidence>
<feature type="transmembrane region" description="Helical" evidence="7">
    <location>
        <begin position="350"/>
        <end position="369"/>
    </location>
</feature>
<dbReference type="EMBL" id="LRMR01000024">
    <property type="protein sequence ID" value="KWU49568.1"/>
    <property type="molecule type" value="Genomic_DNA"/>
</dbReference>
<dbReference type="EMBL" id="VZPQ01000013">
    <property type="protein sequence ID" value="KAB0564952.1"/>
    <property type="molecule type" value="Genomic_DNA"/>
</dbReference>
<gene>
    <name evidence="10" type="ORF">AWV77_18020</name>
    <name evidence="11" type="ORF">C9383_05070</name>
    <name evidence="9" type="ORF">F7R03_20355</name>
    <name evidence="12" type="ORF">SAMN04490198_2053</name>
</gene>
<dbReference type="Proteomes" id="UP000199129">
    <property type="component" value="Unassembled WGS sequence"/>
</dbReference>
<dbReference type="GO" id="GO:0042918">
    <property type="term" value="P:alkanesulfonate transmembrane transport"/>
    <property type="evidence" value="ECO:0007669"/>
    <property type="project" value="UniProtKB-ARBA"/>
</dbReference>
<evidence type="ECO:0000256" key="5">
    <source>
        <dbReference type="ARBA" id="ARBA00022989"/>
    </source>
</evidence>
<keyword evidence="5 7" id="KW-1133">Transmembrane helix</keyword>
<comment type="similarity">
    <text evidence="7">Belongs to the binding-protein-dependent transport system permease family.</text>
</comment>
<dbReference type="AlphaFoldDB" id="A0A1H5K6G1"/>
<accession>A0A0X7K1J9</accession>
<feature type="transmembrane region" description="Helical" evidence="7">
    <location>
        <begin position="90"/>
        <end position="109"/>
    </location>
</feature>
<protein>
    <submittedName>
        <fullName evidence="9 10">ABC transporter permease</fullName>
    </submittedName>
    <submittedName>
        <fullName evidence="12">Sulfonate transport system permease protein</fullName>
    </submittedName>
</protein>
<dbReference type="Proteomes" id="UP000240476">
    <property type="component" value="Unassembled WGS sequence"/>
</dbReference>
<evidence type="ECO:0000256" key="7">
    <source>
        <dbReference type="RuleBase" id="RU363032"/>
    </source>
</evidence>
<feature type="transmembrane region" description="Helical" evidence="7">
    <location>
        <begin position="452"/>
        <end position="474"/>
    </location>
</feature>
<dbReference type="EMBL" id="PYWX01000015">
    <property type="protein sequence ID" value="PTC30520.1"/>
    <property type="molecule type" value="Genomic_DNA"/>
</dbReference>
<name>A0A1H5K6G1_9PSED</name>
<feature type="domain" description="ABC transmembrane type-1" evidence="8">
    <location>
        <begin position="342"/>
        <end position="523"/>
    </location>
</feature>
<feature type="domain" description="ABC transmembrane type-1" evidence="8">
    <location>
        <begin position="78"/>
        <end position="262"/>
    </location>
</feature>
<dbReference type="PANTHER" id="PTHR30151:SF38">
    <property type="entry name" value="ALIPHATIC SULFONATES TRANSPORT PERMEASE PROTEIN SSUC-RELATED"/>
    <property type="match status" value="1"/>
</dbReference>
<dbReference type="EMBL" id="FNUA01000002">
    <property type="protein sequence ID" value="SEE60355.1"/>
    <property type="molecule type" value="Genomic_DNA"/>
</dbReference>
<keyword evidence="15" id="KW-1185">Reference proteome</keyword>
<accession>A0A1H5K6G1</accession>
<sequence length="536" mass="58277">MARISLLSLPLAAPSTDAAKGAARRWPNLGERLLPWLLPLTLFALWWLASRNHWMSEQILPPPALVWSSAVELAGGELWSHLAISLQRLFWGLLAGIGTGALLGALLGFSARAERLVFPTFSALSQVPTLAWIPLFMVFFGIGETLKLVVLVKAIVVPVTLHTLVGVRDAQPTLREAARVLRLPAHLLIRRLILPAALPAFMAGVRLALAAGWTSLLAVELLASSEGIGYLMVWARQLFMLDIVFVCIVVIGVLGVVMDRGVGWLDRLWVHWPHPATAQIRRGPRYTGWQRLQPWLLPLLLLALWQVATQQAWVDPNILVSPWTVLHSAIAGVLDGSLSSALGKSLGRTLAGLLLGGGLGFAVGLWLGLSRRSERVLGPSLAALRQIAIFAWVPLLTAWFGLGEAAKSVFIALAAFFPLFIATQRSVLNLSPQLREAAQVLRLNLFQRLRHLVLPGAAAGIFAGLRLSLIYAWLGTIGAEYFMPSNGGIGSLMIGAQQLLRMDLIMSGMLLVGLTGATLNLIGQRIETRATRWRHV</sequence>
<feature type="transmembrane region" description="Helical" evidence="7">
    <location>
        <begin position="504"/>
        <end position="522"/>
    </location>
</feature>
<dbReference type="Gene3D" id="1.10.3720.10">
    <property type="entry name" value="MetI-like"/>
    <property type="match status" value="2"/>
</dbReference>
<dbReference type="CDD" id="cd06261">
    <property type="entry name" value="TM_PBP2"/>
    <property type="match status" value="2"/>
</dbReference>
<reference evidence="13" key="1">
    <citation type="submission" date="2016-01" db="EMBL/GenBank/DDBJ databases">
        <authorList>
            <person name="Gamez R.M."/>
            <person name="Rodriguez F."/>
            <person name="Bernal J.F."/>
            <person name="Agarwala R."/>
            <person name="Landsman D."/>
            <person name="Marino-Ramirez L."/>
        </authorList>
    </citation>
    <scope>NUCLEOTIDE SEQUENCE [LARGE SCALE GENOMIC DNA]</scope>
    <source>
        <strain evidence="13">Ps006</strain>
    </source>
</reference>
<evidence type="ECO:0000313" key="13">
    <source>
        <dbReference type="Proteomes" id="UP000067111"/>
    </source>
</evidence>
<reference evidence="12 14" key="3">
    <citation type="submission" date="2016-10" db="EMBL/GenBank/DDBJ databases">
        <authorList>
            <person name="de Groot N.N."/>
        </authorList>
    </citation>
    <scope>NUCLEOTIDE SEQUENCE [LARGE SCALE GENOMIC DNA]</scope>
    <source>
        <strain evidence="12 14">BS3265</strain>
    </source>
</reference>
<feature type="transmembrane region" description="Helical" evidence="7">
    <location>
        <begin position="233"/>
        <end position="257"/>
    </location>
</feature>
<evidence type="ECO:0000313" key="14">
    <source>
        <dbReference type="Proteomes" id="UP000199129"/>
    </source>
</evidence>
<dbReference type="OrthoDB" id="5298727at2"/>
<evidence type="ECO:0000256" key="4">
    <source>
        <dbReference type="ARBA" id="ARBA00022692"/>
    </source>
</evidence>
<evidence type="ECO:0000313" key="16">
    <source>
        <dbReference type="Proteomes" id="UP000423257"/>
    </source>
</evidence>
<dbReference type="PROSITE" id="PS50928">
    <property type="entry name" value="ABC_TM1"/>
    <property type="match status" value="2"/>
</dbReference>
<dbReference type="Pfam" id="PF00528">
    <property type="entry name" value="BPD_transp_1"/>
    <property type="match status" value="2"/>
</dbReference>
<keyword evidence="2 7" id="KW-0813">Transport</keyword>
<feature type="transmembrane region" description="Helical" evidence="7">
    <location>
        <begin position="148"/>
        <end position="167"/>
    </location>
</feature>
<evidence type="ECO:0000256" key="6">
    <source>
        <dbReference type="ARBA" id="ARBA00023136"/>
    </source>
</evidence>
<evidence type="ECO:0000256" key="1">
    <source>
        <dbReference type="ARBA" id="ARBA00004651"/>
    </source>
</evidence>
<dbReference type="Proteomes" id="UP000423257">
    <property type="component" value="Unassembled WGS sequence"/>
</dbReference>
<feature type="transmembrane region" description="Helical" evidence="7">
    <location>
        <begin position="34"/>
        <end position="52"/>
    </location>
</feature>
<proteinExistence type="inferred from homology"/>
<evidence type="ECO:0000313" key="11">
    <source>
        <dbReference type="EMBL" id="PTC30520.1"/>
    </source>
</evidence>
<evidence type="ECO:0000256" key="2">
    <source>
        <dbReference type="ARBA" id="ARBA00022448"/>
    </source>
</evidence>
<dbReference type="FunFam" id="1.10.3720.10:FF:000003">
    <property type="entry name" value="Aliphatic sulfonate ABC transporter permease"/>
    <property type="match status" value="1"/>
</dbReference>
<keyword evidence="6 7" id="KW-0472">Membrane</keyword>
<reference evidence="10" key="2">
    <citation type="submission" date="2016-01" db="EMBL/GenBank/DDBJ databases">
        <authorList>
            <person name="McClelland M."/>
            <person name="Jain A."/>
            <person name="Saraogi P."/>
            <person name="Mendelson R."/>
            <person name="Westerman R."/>
            <person name="SanMiguel P."/>
            <person name="Csonka L."/>
        </authorList>
    </citation>
    <scope>NUCLEOTIDE SEQUENCE [LARGE SCALE GENOMIC DNA]</scope>
    <source>
        <strain evidence="10">Ps006</strain>
    </source>
</reference>
<evidence type="ECO:0000313" key="9">
    <source>
        <dbReference type="EMBL" id="KAB0564952.1"/>
    </source>
</evidence>
<evidence type="ECO:0000259" key="8">
    <source>
        <dbReference type="PROSITE" id="PS50928"/>
    </source>
</evidence>
<dbReference type="GO" id="GO:0005886">
    <property type="term" value="C:plasma membrane"/>
    <property type="evidence" value="ECO:0007669"/>
    <property type="project" value="UniProtKB-SubCell"/>
</dbReference>
<evidence type="ECO:0000256" key="3">
    <source>
        <dbReference type="ARBA" id="ARBA00022475"/>
    </source>
</evidence>